<feature type="domain" description="3-hydroxyacyl-CoA dehydrogenase C-terminal" evidence="2">
    <location>
        <begin position="137"/>
        <end position="213"/>
    </location>
</feature>
<dbReference type="AlphaFoldDB" id="G8TUG9"/>
<sequence length="225" mass="24949">MSKTVWIWGPDNLVSALASPLAYPTKRLASTNDLLSIEPDDWVMEATIGPKALKRQRLKALADAKVSAPVLSQSVTVSLREQTRWVPTLNLTGFDPLLWGAGGHVQTVVTSHESQDITMWERLWPDRKWVVTGDAVGLVYARSLASIINEAAAFLAQGVPGPEIDLGTRLGLNYPGGPVRWAEDWGWDTVQFILEALAEVYGDRYRPHPWIRQQTGQTFFDNGVT</sequence>
<organism evidence="3 4">
    <name type="scientific">Sulfobacillus acidophilus (strain ATCC 700253 / DSM 10332 / NAL)</name>
    <dbReference type="NCBI Taxonomy" id="679936"/>
    <lineage>
        <taxon>Bacteria</taxon>
        <taxon>Bacillati</taxon>
        <taxon>Bacillota</taxon>
        <taxon>Clostridia</taxon>
        <taxon>Eubacteriales</taxon>
        <taxon>Clostridiales Family XVII. Incertae Sedis</taxon>
        <taxon>Sulfobacillus</taxon>
    </lineage>
</organism>
<dbReference type="KEGG" id="sap:Sulac_3494"/>
<evidence type="ECO:0000256" key="1">
    <source>
        <dbReference type="ARBA" id="ARBA00005086"/>
    </source>
</evidence>
<dbReference type="HOGENOM" id="CLU_1229349_0_0_9"/>
<dbReference type="InterPro" id="IPR013328">
    <property type="entry name" value="6PGD_dom2"/>
</dbReference>
<dbReference type="InterPro" id="IPR006108">
    <property type="entry name" value="3HC_DH_C"/>
</dbReference>
<dbReference type="EMBL" id="CP003179">
    <property type="protein sequence ID" value="AEW06931.1"/>
    <property type="molecule type" value="Genomic_DNA"/>
</dbReference>
<proteinExistence type="predicted"/>
<protein>
    <submittedName>
        <fullName evidence="3">3-hydroxyacyl-CoA dehydrogenase domain-containing protein</fullName>
    </submittedName>
</protein>
<dbReference type="Proteomes" id="UP000005439">
    <property type="component" value="Chromosome"/>
</dbReference>
<accession>G8TUG9</accession>
<gene>
    <name evidence="3" type="ordered locus">Sulac_3494</name>
</gene>
<dbReference type="SUPFAM" id="SSF48179">
    <property type="entry name" value="6-phosphogluconate dehydrogenase C-terminal domain-like"/>
    <property type="match status" value="1"/>
</dbReference>
<dbReference type="InterPro" id="IPR008927">
    <property type="entry name" value="6-PGluconate_DH-like_C_sf"/>
</dbReference>
<dbReference type="GO" id="GO:0006631">
    <property type="term" value="P:fatty acid metabolic process"/>
    <property type="evidence" value="ECO:0007669"/>
    <property type="project" value="InterPro"/>
</dbReference>
<evidence type="ECO:0000259" key="2">
    <source>
        <dbReference type="Pfam" id="PF00725"/>
    </source>
</evidence>
<keyword evidence="4" id="KW-1185">Reference proteome</keyword>
<reference evidence="4" key="1">
    <citation type="submission" date="2011-12" db="EMBL/GenBank/DDBJ databases">
        <title>The complete genome of chromosome of Sulfobacillus acidophilus DSM 10332.</title>
        <authorList>
            <person name="Lucas S."/>
            <person name="Han J."/>
            <person name="Lapidus A."/>
            <person name="Bruce D."/>
            <person name="Goodwin L."/>
            <person name="Pitluck S."/>
            <person name="Peters L."/>
            <person name="Kyrpides N."/>
            <person name="Mavromatis K."/>
            <person name="Ivanova N."/>
            <person name="Mikhailova N."/>
            <person name="Chertkov O."/>
            <person name="Saunders E."/>
            <person name="Detter J.C."/>
            <person name="Tapia R."/>
            <person name="Han C."/>
            <person name="Land M."/>
            <person name="Hauser L."/>
            <person name="Markowitz V."/>
            <person name="Cheng J.-F."/>
            <person name="Hugenholtz P."/>
            <person name="Woyke T."/>
            <person name="Wu D."/>
            <person name="Pukall R."/>
            <person name="Gehrich-Schroeter G."/>
            <person name="Schneider S."/>
            <person name="Klenk H.-P."/>
            <person name="Eisen J.A."/>
        </authorList>
    </citation>
    <scope>NUCLEOTIDE SEQUENCE [LARGE SCALE GENOMIC DNA]</scope>
    <source>
        <strain evidence="4">ATCC 700253 / DSM 10332 / NAL</strain>
    </source>
</reference>
<evidence type="ECO:0000313" key="4">
    <source>
        <dbReference type="Proteomes" id="UP000005439"/>
    </source>
</evidence>
<dbReference type="GO" id="GO:0016616">
    <property type="term" value="F:oxidoreductase activity, acting on the CH-OH group of donors, NAD or NADP as acceptor"/>
    <property type="evidence" value="ECO:0007669"/>
    <property type="project" value="InterPro"/>
</dbReference>
<dbReference type="Pfam" id="PF00725">
    <property type="entry name" value="3HCDH"/>
    <property type="match status" value="1"/>
</dbReference>
<comment type="pathway">
    <text evidence="1">Lipid metabolism; butanoate metabolism.</text>
</comment>
<dbReference type="PATRIC" id="fig|679936.5.peg.3615"/>
<name>G8TUG9_SULAD</name>
<dbReference type="STRING" id="679936.Sulac_3494"/>
<reference evidence="3 4" key="2">
    <citation type="journal article" date="2012" name="Stand. Genomic Sci.">
        <title>Complete genome sequence of the moderately thermophilic mineral-sulfide-oxidizing firmicute Sulfobacillus acidophilus type strain (NAL(T)).</title>
        <authorList>
            <person name="Anderson I."/>
            <person name="Chertkov O."/>
            <person name="Chen A."/>
            <person name="Saunders E."/>
            <person name="Lapidus A."/>
            <person name="Nolan M."/>
            <person name="Lucas S."/>
            <person name="Hammon N."/>
            <person name="Deshpande S."/>
            <person name="Cheng J.F."/>
            <person name="Han C."/>
            <person name="Tapia R."/>
            <person name="Goodwin L.A."/>
            <person name="Pitluck S."/>
            <person name="Liolios K."/>
            <person name="Pagani I."/>
            <person name="Ivanova N."/>
            <person name="Mikhailova N."/>
            <person name="Pati A."/>
            <person name="Palaniappan K."/>
            <person name="Land M."/>
            <person name="Pan C."/>
            <person name="Rohde M."/>
            <person name="Pukall R."/>
            <person name="Goker M."/>
            <person name="Detter J.C."/>
            <person name="Woyke T."/>
            <person name="Bristow J."/>
            <person name="Eisen J.A."/>
            <person name="Markowitz V."/>
            <person name="Hugenholtz P."/>
            <person name="Kyrpides N.C."/>
            <person name="Klenk H.P."/>
            <person name="Mavromatis K."/>
        </authorList>
    </citation>
    <scope>NUCLEOTIDE SEQUENCE [LARGE SCALE GENOMIC DNA]</scope>
    <source>
        <strain evidence="4">ATCC 700253 / DSM 10332 / NAL</strain>
    </source>
</reference>
<dbReference type="Gene3D" id="1.10.1040.10">
    <property type="entry name" value="N-(1-d-carboxylethyl)-l-norvaline Dehydrogenase, domain 2"/>
    <property type="match status" value="1"/>
</dbReference>
<evidence type="ECO:0000313" key="3">
    <source>
        <dbReference type="EMBL" id="AEW06931.1"/>
    </source>
</evidence>